<evidence type="ECO:0000313" key="24">
    <source>
        <dbReference type="Proteomes" id="UP000054477"/>
    </source>
</evidence>
<dbReference type="SFLD" id="SFLDS00003">
    <property type="entry name" value="Haloacid_Dehalogenase"/>
    <property type="match status" value="1"/>
</dbReference>
<feature type="binding site" evidence="16">
    <location>
        <position position="946"/>
    </location>
    <ligand>
        <name>ATP</name>
        <dbReference type="ChEBI" id="CHEBI:30616"/>
    </ligand>
</feature>
<comment type="similarity">
    <text evidence="2 18">Belongs to the cation transport ATPase (P-type) (TC 3.A.3) family. Type IV subfamily.</text>
</comment>
<evidence type="ECO:0000256" key="3">
    <source>
        <dbReference type="ARBA" id="ARBA00022448"/>
    </source>
</evidence>
<dbReference type="InterPro" id="IPR008250">
    <property type="entry name" value="ATPase_P-typ_transduc_dom_A_sf"/>
</dbReference>
<keyword evidence="9 17" id="KW-0460">Magnesium</keyword>
<keyword evidence="3" id="KW-0813">Transport</keyword>
<dbReference type="GO" id="GO:0012505">
    <property type="term" value="C:endomembrane system"/>
    <property type="evidence" value="ECO:0007669"/>
    <property type="project" value="UniProtKB-SubCell"/>
</dbReference>
<comment type="subcellular location">
    <subcellularLocation>
        <location evidence="1">Endomembrane system</location>
        <topology evidence="1">Multi-pass membrane protein</topology>
    </subcellularLocation>
    <subcellularLocation>
        <location evidence="18">Membrane</location>
        <topology evidence="18">Multi-pass membrane protein</topology>
    </subcellularLocation>
</comment>
<comment type="catalytic activity">
    <reaction evidence="13 18">
        <text>ATP + H2O + phospholipidSide 1 = ADP + phosphate + phospholipidSide 2.</text>
        <dbReference type="EC" id="7.6.2.1"/>
    </reaction>
</comment>
<feature type="region of interest" description="Disordered" evidence="19">
    <location>
        <begin position="1"/>
        <end position="31"/>
    </location>
</feature>
<evidence type="ECO:0000256" key="17">
    <source>
        <dbReference type="PIRSR" id="PIRSR606539-3"/>
    </source>
</evidence>
<dbReference type="EMBL" id="KN838674">
    <property type="protein sequence ID" value="KIJ98235.1"/>
    <property type="molecule type" value="Genomic_DNA"/>
</dbReference>
<dbReference type="HOGENOM" id="CLU_000846_4_3_1"/>
<feature type="transmembrane region" description="Helical" evidence="18">
    <location>
        <begin position="555"/>
        <end position="576"/>
    </location>
</feature>
<feature type="binding site" evidence="17">
    <location>
        <position position="1078"/>
    </location>
    <ligand>
        <name>Mg(2+)</name>
        <dbReference type="ChEBI" id="CHEBI:18420"/>
    </ligand>
</feature>
<evidence type="ECO:0000256" key="16">
    <source>
        <dbReference type="PIRSR" id="PIRSR606539-2"/>
    </source>
</evidence>
<feature type="binding site" evidence="16">
    <location>
        <position position="1077"/>
    </location>
    <ligand>
        <name>ATP</name>
        <dbReference type="ChEBI" id="CHEBI:30616"/>
    </ligand>
</feature>
<feature type="binding site" evidence="16">
    <location>
        <position position="765"/>
    </location>
    <ligand>
        <name>ATP</name>
        <dbReference type="ChEBI" id="CHEBI:30616"/>
    </ligand>
</feature>
<evidence type="ECO:0000256" key="4">
    <source>
        <dbReference type="ARBA" id="ARBA00022553"/>
    </source>
</evidence>
<dbReference type="SFLD" id="SFLDF00027">
    <property type="entry name" value="p-type_atpase"/>
    <property type="match status" value="1"/>
</dbReference>
<dbReference type="PANTHER" id="PTHR24092">
    <property type="entry name" value="PROBABLE PHOSPHOLIPID-TRANSPORTING ATPASE"/>
    <property type="match status" value="1"/>
</dbReference>
<dbReference type="InterPro" id="IPR006539">
    <property type="entry name" value="P-type_ATPase_IV"/>
</dbReference>
<dbReference type="Pfam" id="PF16212">
    <property type="entry name" value="PhoLip_ATPase_C"/>
    <property type="match status" value="1"/>
</dbReference>
<keyword evidence="24" id="KW-1185">Reference proteome</keyword>
<dbReference type="InterPro" id="IPR001757">
    <property type="entry name" value="P_typ_ATPase"/>
</dbReference>
<dbReference type="GO" id="GO:0140326">
    <property type="term" value="F:ATPase-coupled intramembrane lipid transporter activity"/>
    <property type="evidence" value="ECO:0007669"/>
    <property type="project" value="UniProtKB-EC"/>
</dbReference>
<dbReference type="InterPro" id="IPR018303">
    <property type="entry name" value="ATPase_P-typ_P_site"/>
</dbReference>
<dbReference type="InterPro" id="IPR032630">
    <property type="entry name" value="P_typ_ATPase_c"/>
</dbReference>
<dbReference type="NCBIfam" id="TIGR01494">
    <property type="entry name" value="ATPase_P-type"/>
    <property type="match status" value="1"/>
</dbReference>
<feature type="region of interest" description="Disordered" evidence="19">
    <location>
        <begin position="1546"/>
        <end position="1641"/>
    </location>
</feature>
<keyword evidence="11 18" id="KW-1133">Transmembrane helix</keyword>
<protein>
    <recommendedName>
        <fullName evidence="18">Phospholipid-transporting ATPase</fullName>
        <ecNumber evidence="18">7.6.2.1</ecNumber>
    </recommendedName>
</protein>
<dbReference type="InterPro" id="IPR059000">
    <property type="entry name" value="ATPase_P-type_domA"/>
</dbReference>
<feature type="compositionally biased region" description="Polar residues" evidence="19">
    <location>
        <begin position="1500"/>
        <end position="1517"/>
    </location>
</feature>
<dbReference type="GO" id="GO:0000287">
    <property type="term" value="F:magnesium ion binding"/>
    <property type="evidence" value="ECO:0007669"/>
    <property type="project" value="UniProtKB-UniRule"/>
</dbReference>
<accession>A0A0C9WZE4</accession>
<dbReference type="InterPro" id="IPR023214">
    <property type="entry name" value="HAD_sf"/>
</dbReference>
<keyword evidence="6 17" id="KW-0479">Metal-binding</keyword>
<keyword evidence="10 18" id="KW-1278">Translocase</keyword>
<feature type="transmembrane region" description="Helical" evidence="18">
    <location>
        <begin position="1163"/>
        <end position="1184"/>
    </location>
</feature>
<evidence type="ECO:0000256" key="9">
    <source>
        <dbReference type="ARBA" id="ARBA00022842"/>
    </source>
</evidence>
<keyword evidence="5 18" id="KW-0812">Transmembrane</keyword>
<evidence type="ECO:0000256" key="5">
    <source>
        <dbReference type="ARBA" id="ARBA00022692"/>
    </source>
</evidence>
<feature type="transmembrane region" description="Helical" evidence="18">
    <location>
        <begin position="1280"/>
        <end position="1300"/>
    </location>
</feature>
<dbReference type="GO" id="GO:0045332">
    <property type="term" value="P:phospholipid translocation"/>
    <property type="evidence" value="ECO:0007669"/>
    <property type="project" value="TreeGrafter"/>
</dbReference>
<evidence type="ECO:0000256" key="13">
    <source>
        <dbReference type="ARBA" id="ARBA00034036"/>
    </source>
</evidence>
<evidence type="ECO:0000256" key="18">
    <source>
        <dbReference type="RuleBase" id="RU362033"/>
    </source>
</evidence>
<feature type="binding site" evidence="16">
    <location>
        <position position="944"/>
    </location>
    <ligand>
        <name>ATP</name>
        <dbReference type="ChEBI" id="CHEBI:30616"/>
    </ligand>
</feature>
<dbReference type="SUPFAM" id="SSF56784">
    <property type="entry name" value="HAD-like"/>
    <property type="match status" value="1"/>
</dbReference>
<evidence type="ECO:0000256" key="10">
    <source>
        <dbReference type="ARBA" id="ARBA00022967"/>
    </source>
</evidence>
<feature type="compositionally biased region" description="Low complexity" evidence="19">
    <location>
        <begin position="1475"/>
        <end position="1484"/>
    </location>
</feature>
<dbReference type="GO" id="GO:0016887">
    <property type="term" value="F:ATP hydrolysis activity"/>
    <property type="evidence" value="ECO:0007669"/>
    <property type="project" value="InterPro"/>
</dbReference>
<feature type="transmembrane region" description="Helical" evidence="18">
    <location>
        <begin position="513"/>
        <end position="535"/>
    </location>
</feature>
<sequence>MPILKHNHPPAEELDDTDEENDNAIDPELRLRTVRTAASAIAESIKSEQRADRRRSLQTRRSRFFGGRHDKKPEPAATTPPTAPKQVPGVRRNVYVNHALSAMEVDHDGEPRVHYVRNKVRTTKYTIFTFVPKNLYEQFRRVANLFFLSLVILQLFPVFGAAAGSIAVLPLAFILTVTAIKDGVEDYRRGSLDDQVNNSAATKLGGGWRNVNQPTDPRSWLEKLLGINPPGKVTKGVRKLRDREAGEGMRVVLSRGGDSGDVSSVLTHDVSQSSLDLRRGAGGRRLEDIQSVDSHSYPPTTVGALSKTSLSEGSVKQSTEWAQFGSLAQYQQSIQSQSSVGVVNWNKHAGGSSRWERTLWKKLEVGDIVLLRDNDQVPADIVVLSTSDPEGMCYLETKNLDGETNLKPRKAVKGTSTITSEEDIERSSFYLDSEPPHQNLYQYHSVLRYDDPTSGEQRQEPVTINELLLRGCALRNTGWVIGLVVFTGADTKIMLNGGDTPSKRSKIEKETNFNVIVNFGLLSVMCLVSAIFSGLEDARTGTSAEFYEIGSDPTTSHVINAVITFVSCLIAFQNIVPISLYISIEIVKTIQAFFISQDIDMYYKPYDTACVPKTWNISDDLGQIEYVFSDKTGTLTQNIMEFQKCSVHGVSYGEGITEAQRGAATREGKGETLDPREISEKLAKLKHQMVHTMERAFKNRYMQTDKLTLVSPKFAEDLADRNSEQRPRIVAFFRALALCHSVLADKPDPQTNPYQVEYKAESPDEAALVAAARDAGFPFLGKSKDAFEIEVMGQSEKYTLLKTLEFNSTRKRMSTVMRSPDGRLILYCKGADSVIYERLAKDHDPALKEQTSKDMESFANNGLRTLCIAYRYLDEEEYFTWARTYDAATNAIENREEEIDKANALIEHSLLILGATALEDKLQEGVPEAIEMLHRAGIKLWILTGDKLQTAIEIGYSCNLLKSNMDLMILSADSAEKTRAQLEAGLNKIASVLGPPSWDLRKRGFVPGAQASFAVVIDGDTLRHALTPELKTLFLNLGTQCETVVCCRVSPAQKALTVNLVKEGRNAMTLSIGDGANDVAMIQEANIGCGLFGLEGSQAAMSADYAFGQFRFLTKLLLVHGRWSYQRVADMHSNFFYKNVIWTFAMFWYLPFNSFDATYLYQYTFILLCNLVFTSLPVIVLGAFDQDINAQAALAFPQLYVRGIRGLEYTRTKFWLYMSDGLYQSGVVFFFPYLVWTLGLSISWNGKGIESLSDFGTTVAVSAIFAANTYVGMNTHYWTIMTWIVVVGSTVVMMLWIVIYSFFMSSDFVDEAIILFGTLTFWTTVLLTGAICLTPRFIVKYISTVYYPLDKDIIREMWVDGDLKDQLGLSHRKARKNKERSPNTLEAAPMFHDQHSRSFSEISSVHNAYEPAMTSSPRLIASAPRQTYLDTPPPTDTIELPSIQYTYVKSDLSNEIHLSPHPSGADHRMNPSPQPSYYSSSEIPLPSPLPSPKFRYPSGEVTSTPPNIRTSAATSRVESTRAPPIHDSISPPQPLLASSLLPVPQNLHNPGTYEMRVQSPPLEVPPSRQSHYQRSQSEASHASFATAPDDFWSEDEDGVTGSNSGHAAYDDGGATANIALNDDDDDDRQTIVGDDSQRHDRRVSVATWEVGRAL</sequence>
<dbReference type="CDD" id="cd02073">
    <property type="entry name" value="P-type_ATPase_APLT_Dnf-like"/>
    <property type="match status" value="1"/>
</dbReference>
<evidence type="ECO:0000259" key="20">
    <source>
        <dbReference type="Pfam" id="PF00122"/>
    </source>
</evidence>
<comment type="catalytic activity">
    <reaction evidence="14">
        <text>a 1,2-diacyl-sn-glycero-3-phosphoethanolamine(out) + ATP + H2O = a 1,2-diacyl-sn-glycero-3-phosphoethanolamine(in) + ADP + phosphate + H(+)</text>
        <dbReference type="Rhea" id="RHEA:66132"/>
        <dbReference type="ChEBI" id="CHEBI:15377"/>
        <dbReference type="ChEBI" id="CHEBI:15378"/>
        <dbReference type="ChEBI" id="CHEBI:30616"/>
        <dbReference type="ChEBI" id="CHEBI:43474"/>
        <dbReference type="ChEBI" id="CHEBI:64612"/>
        <dbReference type="ChEBI" id="CHEBI:456216"/>
    </reaction>
    <physiologicalReaction direction="left-to-right" evidence="14">
        <dbReference type="Rhea" id="RHEA:66133"/>
    </physiologicalReaction>
</comment>
<dbReference type="PROSITE" id="PS00154">
    <property type="entry name" value="ATPASE_E1_E2"/>
    <property type="match status" value="1"/>
</dbReference>
<dbReference type="Proteomes" id="UP000054477">
    <property type="component" value="Unassembled WGS sequence"/>
</dbReference>
<feature type="transmembrane region" description="Helical" evidence="18">
    <location>
        <begin position="1135"/>
        <end position="1151"/>
    </location>
</feature>
<dbReference type="EC" id="7.6.2.1" evidence="18"/>
<dbReference type="OrthoDB" id="377733at2759"/>
<dbReference type="SUPFAM" id="SSF81665">
    <property type="entry name" value="Calcium ATPase, transmembrane domain M"/>
    <property type="match status" value="1"/>
</dbReference>
<dbReference type="Gene3D" id="2.70.150.10">
    <property type="entry name" value="Calcium-transporting ATPase, cytoplasmic transduction domain A"/>
    <property type="match status" value="1"/>
</dbReference>
<dbReference type="Gene3D" id="3.40.50.1000">
    <property type="entry name" value="HAD superfamily/HAD-like"/>
    <property type="match status" value="1"/>
</dbReference>
<dbReference type="PANTHER" id="PTHR24092:SF180">
    <property type="entry name" value="PHOSPHOLIPID-TRANSPORTING ATPASE DNF1-RELATED"/>
    <property type="match status" value="1"/>
</dbReference>
<gene>
    <name evidence="23" type="ORF">K443DRAFT_680952</name>
</gene>
<evidence type="ECO:0000256" key="14">
    <source>
        <dbReference type="ARBA" id="ARBA00049128"/>
    </source>
</evidence>
<feature type="binding site" evidence="16">
    <location>
        <position position="631"/>
    </location>
    <ligand>
        <name>ATP</name>
        <dbReference type="ChEBI" id="CHEBI:30616"/>
    </ligand>
</feature>
<dbReference type="InterPro" id="IPR023299">
    <property type="entry name" value="ATPase_P-typ_cyto_dom_N"/>
</dbReference>
<feature type="binding site" evidence="16">
    <location>
        <position position="864"/>
    </location>
    <ligand>
        <name>ATP</name>
        <dbReference type="ChEBI" id="CHEBI:30616"/>
    </ligand>
</feature>
<comment type="cofactor">
    <cofactor evidence="17">
        <name>Mg(2+)</name>
        <dbReference type="ChEBI" id="CHEBI:18420"/>
    </cofactor>
</comment>
<dbReference type="GO" id="GO:0005524">
    <property type="term" value="F:ATP binding"/>
    <property type="evidence" value="ECO:0007669"/>
    <property type="project" value="UniProtKB-UniRule"/>
</dbReference>
<dbReference type="Gene3D" id="3.40.1110.10">
    <property type="entry name" value="Calcium-transporting ATPase, cytoplasmic domain N"/>
    <property type="match status" value="1"/>
</dbReference>
<dbReference type="InterPro" id="IPR023298">
    <property type="entry name" value="ATPase_P-typ_TM_dom_sf"/>
</dbReference>
<dbReference type="Pfam" id="PF00122">
    <property type="entry name" value="E1-E2_ATPase"/>
    <property type="match status" value="1"/>
</dbReference>
<feature type="compositionally biased region" description="Acidic residues" evidence="19">
    <location>
        <begin position="12"/>
        <end position="25"/>
    </location>
</feature>
<evidence type="ECO:0000256" key="8">
    <source>
        <dbReference type="ARBA" id="ARBA00022840"/>
    </source>
</evidence>
<feature type="binding site" evidence="17">
    <location>
        <position position="632"/>
    </location>
    <ligand>
        <name>Mg(2+)</name>
        <dbReference type="ChEBI" id="CHEBI:18420"/>
    </ligand>
</feature>
<dbReference type="SUPFAM" id="SSF81653">
    <property type="entry name" value="Calcium ATPase, transduction domain A"/>
    <property type="match status" value="1"/>
</dbReference>
<feature type="transmembrane region" description="Helical" evidence="18">
    <location>
        <begin position="1312"/>
        <end position="1333"/>
    </location>
</feature>
<feature type="domain" description="P-type ATPase C-terminal" evidence="22">
    <location>
        <begin position="1100"/>
        <end position="1348"/>
    </location>
</feature>
<dbReference type="STRING" id="1095629.A0A0C9WZE4"/>
<dbReference type="SFLD" id="SFLDG00002">
    <property type="entry name" value="C1.7:_P-type_atpase_like"/>
    <property type="match status" value="1"/>
</dbReference>
<evidence type="ECO:0000256" key="2">
    <source>
        <dbReference type="ARBA" id="ARBA00008109"/>
    </source>
</evidence>
<feature type="transmembrane region" description="Helical" evidence="18">
    <location>
        <begin position="166"/>
        <end position="184"/>
    </location>
</feature>
<dbReference type="GO" id="GO:0005886">
    <property type="term" value="C:plasma membrane"/>
    <property type="evidence" value="ECO:0007669"/>
    <property type="project" value="TreeGrafter"/>
</dbReference>
<evidence type="ECO:0000256" key="6">
    <source>
        <dbReference type="ARBA" id="ARBA00022723"/>
    </source>
</evidence>
<dbReference type="SUPFAM" id="SSF81660">
    <property type="entry name" value="Metal cation-transporting ATPase, ATP-binding domain N"/>
    <property type="match status" value="1"/>
</dbReference>
<evidence type="ECO:0000259" key="22">
    <source>
        <dbReference type="Pfam" id="PF16212"/>
    </source>
</evidence>
<feature type="binding site" evidence="16">
    <location>
        <position position="945"/>
    </location>
    <ligand>
        <name>ATP</name>
        <dbReference type="ChEBI" id="CHEBI:30616"/>
    </ligand>
</feature>
<keyword evidence="8 16" id="KW-0067">ATP-binding</keyword>
<proteinExistence type="inferred from homology"/>
<feature type="domain" description="P-type ATPase A" evidence="20">
    <location>
        <begin position="354"/>
        <end position="404"/>
    </location>
</feature>
<dbReference type="Pfam" id="PF16209">
    <property type="entry name" value="PhoLip_ATPase_N"/>
    <property type="match status" value="1"/>
</dbReference>
<feature type="transmembrane region" description="Helical" evidence="18">
    <location>
        <begin position="1255"/>
        <end position="1273"/>
    </location>
</feature>
<feature type="region of interest" description="Disordered" evidence="19">
    <location>
        <begin position="44"/>
        <end position="88"/>
    </location>
</feature>
<keyword evidence="4" id="KW-0597">Phosphoprotein</keyword>
<feature type="binding site" evidence="17">
    <location>
        <position position="1074"/>
    </location>
    <ligand>
        <name>Mg(2+)</name>
        <dbReference type="ChEBI" id="CHEBI:18420"/>
    </ligand>
</feature>
<dbReference type="PRINTS" id="PR00119">
    <property type="entry name" value="CATATPASE"/>
</dbReference>
<feature type="transmembrane region" description="Helical" evidence="18">
    <location>
        <begin position="1214"/>
        <end position="1235"/>
    </location>
</feature>
<feature type="binding site" evidence="16">
    <location>
        <position position="1054"/>
    </location>
    <ligand>
        <name>ATP</name>
        <dbReference type="ChEBI" id="CHEBI:30616"/>
    </ligand>
</feature>
<name>A0A0C9WZE4_9AGAR</name>
<feature type="compositionally biased region" description="Polar residues" evidence="19">
    <location>
        <begin position="1567"/>
        <end position="1580"/>
    </location>
</feature>
<feature type="binding site" evidence="16">
    <location>
        <position position="806"/>
    </location>
    <ligand>
        <name>ATP</name>
        <dbReference type="ChEBI" id="CHEBI:30616"/>
    </ligand>
</feature>
<feature type="binding site" evidence="16">
    <location>
        <position position="1078"/>
    </location>
    <ligand>
        <name>ATP</name>
        <dbReference type="ChEBI" id="CHEBI:30616"/>
    </ligand>
</feature>
<feature type="region of interest" description="Disordered" evidence="19">
    <location>
        <begin position="1455"/>
        <end position="1534"/>
    </location>
</feature>
<keyword evidence="12 18" id="KW-0472">Membrane</keyword>
<reference evidence="24" key="2">
    <citation type="submission" date="2015-01" db="EMBL/GenBank/DDBJ databases">
        <title>Evolutionary Origins and Diversification of the Mycorrhizal Mutualists.</title>
        <authorList>
            <consortium name="DOE Joint Genome Institute"/>
            <consortium name="Mycorrhizal Genomics Consortium"/>
            <person name="Kohler A."/>
            <person name="Kuo A."/>
            <person name="Nagy L.G."/>
            <person name="Floudas D."/>
            <person name="Copeland A."/>
            <person name="Barry K.W."/>
            <person name="Cichocki N."/>
            <person name="Veneault-Fourrey C."/>
            <person name="LaButti K."/>
            <person name="Lindquist E.A."/>
            <person name="Lipzen A."/>
            <person name="Lundell T."/>
            <person name="Morin E."/>
            <person name="Murat C."/>
            <person name="Riley R."/>
            <person name="Ohm R."/>
            <person name="Sun H."/>
            <person name="Tunlid A."/>
            <person name="Henrissat B."/>
            <person name="Grigoriev I.V."/>
            <person name="Hibbett D.S."/>
            <person name="Martin F."/>
        </authorList>
    </citation>
    <scope>NUCLEOTIDE SEQUENCE [LARGE SCALE GENOMIC DNA]</scope>
    <source>
        <strain evidence="24">LaAM-08-1</strain>
    </source>
</reference>
<evidence type="ECO:0000256" key="7">
    <source>
        <dbReference type="ARBA" id="ARBA00022741"/>
    </source>
</evidence>
<feature type="active site" description="4-aspartylphosphate intermediate" evidence="15">
    <location>
        <position position="630"/>
    </location>
</feature>
<reference evidence="23 24" key="1">
    <citation type="submission" date="2014-04" db="EMBL/GenBank/DDBJ databases">
        <authorList>
            <consortium name="DOE Joint Genome Institute"/>
            <person name="Kuo A."/>
            <person name="Kohler A."/>
            <person name="Nagy L.G."/>
            <person name="Floudas D."/>
            <person name="Copeland A."/>
            <person name="Barry K.W."/>
            <person name="Cichocki N."/>
            <person name="Veneault-Fourrey C."/>
            <person name="LaButti K."/>
            <person name="Lindquist E.A."/>
            <person name="Lipzen A."/>
            <person name="Lundell T."/>
            <person name="Morin E."/>
            <person name="Murat C."/>
            <person name="Sun H."/>
            <person name="Tunlid A."/>
            <person name="Henrissat B."/>
            <person name="Grigoriev I.V."/>
            <person name="Hibbett D.S."/>
            <person name="Martin F."/>
            <person name="Nordberg H.P."/>
            <person name="Cantor M.N."/>
            <person name="Hua S.X."/>
        </authorList>
    </citation>
    <scope>NUCLEOTIDE SEQUENCE [LARGE SCALE GENOMIC DNA]</scope>
    <source>
        <strain evidence="23 24">LaAM-08-1</strain>
    </source>
</reference>
<evidence type="ECO:0000256" key="1">
    <source>
        <dbReference type="ARBA" id="ARBA00004127"/>
    </source>
</evidence>
<evidence type="ECO:0000256" key="11">
    <source>
        <dbReference type="ARBA" id="ARBA00022989"/>
    </source>
</evidence>
<evidence type="ECO:0000256" key="15">
    <source>
        <dbReference type="PIRSR" id="PIRSR606539-1"/>
    </source>
</evidence>
<evidence type="ECO:0000313" key="23">
    <source>
        <dbReference type="EMBL" id="KIJ98235.1"/>
    </source>
</evidence>
<dbReference type="InterPro" id="IPR044492">
    <property type="entry name" value="P_typ_ATPase_HD_dom"/>
</dbReference>
<feature type="binding site" evidence="16">
    <location>
        <position position="632"/>
    </location>
    <ligand>
        <name>ATP</name>
        <dbReference type="ChEBI" id="CHEBI:30616"/>
    </ligand>
</feature>
<dbReference type="Pfam" id="PF13246">
    <property type="entry name" value="Cation_ATPase"/>
    <property type="match status" value="1"/>
</dbReference>
<dbReference type="FunFam" id="3.40.50.1000:FF:000014">
    <property type="entry name" value="Phospholipid-transporting ATPase"/>
    <property type="match status" value="1"/>
</dbReference>
<feature type="binding site" evidence="16">
    <location>
        <position position="1048"/>
    </location>
    <ligand>
        <name>ATP</name>
        <dbReference type="ChEBI" id="CHEBI:30616"/>
    </ligand>
</feature>
<organism evidence="23 24">
    <name type="scientific">Laccaria amethystina LaAM-08-1</name>
    <dbReference type="NCBI Taxonomy" id="1095629"/>
    <lineage>
        <taxon>Eukaryota</taxon>
        <taxon>Fungi</taxon>
        <taxon>Dikarya</taxon>
        <taxon>Basidiomycota</taxon>
        <taxon>Agaricomycotina</taxon>
        <taxon>Agaricomycetes</taxon>
        <taxon>Agaricomycetidae</taxon>
        <taxon>Agaricales</taxon>
        <taxon>Agaricineae</taxon>
        <taxon>Hydnangiaceae</taxon>
        <taxon>Laccaria</taxon>
    </lineage>
</organism>
<dbReference type="NCBIfam" id="TIGR01652">
    <property type="entry name" value="ATPase-Plipid"/>
    <property type="match status" value="1"/>
</dbReference>
<feature type="domain" description="P-type ATPase N-terminal" evidence="21">
    <location>
        <begin position="112"/>
        <end position="160"/>
    </location>
</feature>
<evidence type="ECO:0000256" key="12">
    <source>
        <dbReference type="ARBA" id="ARBA00023136"/>
    </source>
</evidence>
<feature type="binding site" evidence="16">
    <location>
        <position position="829"/>
    </location>
    <ligand>
        <name>ATP</name>
        <dbReference type="ChEBI" id="CHEBI:30616"/>
    </ligand>
</feature>
<feature type="binding site" evidence="16">
    <location>
        <position position="630"/>
    </location>
    <ligand>
        <name>ATP</name>
        <dbReference type="ChEBI" id="CHEBI:30616"/>
    </ligand>
</feature>
<dbReference type="InterPro" id="IPR032631">
    <property type="entry name" value="P-type_ATPase_N"/>
</dbReference>
<evidence type="ECO:0000256" key="19">
    <source>
        <dbReference type="SAM" id="MobiDB-lite"/>
    </source>
</evidence>
<dbReference type="FunFam" id="3.40.1110.10:FF:000087">
    <property type="entry name" value="Phospholipid-transporting ATPase"/>
    <property type="match status" value="1"/>
</dbReference>
<keyword evidence="7 16" id="KW-0547">Nucleotide-binding</keyword>
<dbReference type="InterPro" id="IPR036412">
    <property type="entry name" value="HAD-like_sf"/>
</dbReference>
<feature type="compositionally biased region" description="Basic and acidic residues" evidence="19">
    <location>
        <begin position="45"/>
        <end position="55"/>
    </location>
</feature>
<feature type="binding site" evidence="17">
    <location>
        <position position="630"/>
    </location>
    <ligand>
        <name>Mg(2+)</name>
        <dbReference type="ChEBI" id="CHEBI:18420"/>
    </ligand>
</feature>
<evidence type="ECO:0000259" key="21">
    <source>
        <dbReference type="Pfam" id="PF16209"/>
    </source>
</evidence>